<evidence type="ECO:0000256" key="14">
    <source>
        <dbReference type="SAM" id="Phobius"/>
    </source>
</evidence>
<dbReference type="InterPro" id="IPR003660">
    <property type="entry name" value="HAMP_dom"/>
</dbReference>
<sequence>MSKRCGGSATKLKNNWLSVLSGRRSIRFRMLWTFVASLSAGMGASIAIPTGMIFGVPASVLAFFVSFAAVFFWLTRSTIAHLRMLSEGLGRIAGGNLAYRIPAGRQDELGVVAEHINVMAGQLEQLIEKERQAEKAKMELITGVSHDLRTPLTSLIGYLELLKGKAFRDEGEYDRFVGNTHSKALQLKDLIDELFEYARLVQGPGAEMRIVDLRKMLNQLLVEIEPLARSSGLSVIAELPEAPLFVRLDPEQVRRAVDNLLTNALKFSLQPGTIAVSLTQTAGRAVISVENEGEPITKEQEARLFERFYKTDESRTNRSGIPGGAGLGLAIVRGIAELHGGRATVVHENGRFRFSVELPHEAAK</sequence>
<dbReference type="CDD" id="cd06225">
    <property type="entry name" value="HAMP"/>
    <property type="match status" value="1"/>
</dbReference>
<evidence type="ECO:0000256" key="8">
    <source>
        <dbReference type="ARBA" id="ARBA00022741"/>
    </source>
</evidence>
<dbReference type="EMBL" id="QRDZ01000015">
    <property type="protein sequence ID" value="RED75494.1"/>
    <property type="molecule type" value="Genomic_DNA"/>
</dbReference>
<dbReference type="GO" id="GO:0000155">
    <property type="term" value="F:phosphorelay sensor kinase activity"/>
    <property type="evidence" value="ECO:0007669"/>
    <property type="project" value="InterPro"/>
</dbReference>
<evidence type="ECO:0000256" key="13">
    <source>
        <dbReference type="ARBA" id="ARBA00023136"/>
    </source>
</evidence>
<dbReference type="Proteomes" id="UP000256977">
    <property type="component" value="Unassembled WGS sequence"/>
</dbReference>
<evidence type="ECO:0000256" key="10">
    <source>
        <dbReference type="ARBA" id="ARBA00022840"/>
    </source>
</evidence>
<dbReference type="Gene3D" id="3.30.565.10">
    <property type="entry name" value="Histidine kinase-like ATPase, C-terminal domain"/>
    <property type="match status" value="1"/>
</dbReference>
<protein>
    <recommendedName>
        <fullName evidence="3">histidine kinase</fullName>
        <ecNumber evidence="3">2.7.13.3</ecNumber>
    </recommendedName>
</protein>
<accession>A0A3D9JNB5</accession>
<dbReference type="PANTHER" id="PTHR45528">
    <property type="entry name" value="SENSOR HISTIDINE KINASE CPXA"/>
    <property type="match status" value="1"/>
</dbReference>
<dbReference type="SUPFAM" id="SSF158472">
    <property type="entry name" value="HAMP domain-like"/>
    <property type="match status" value="1"/>
</dbReference>
<evidence type="ECO:0000256" key="1">
    <source>
        <dbReference type="ARBA" id="ARBA00000085"/>
    </source>
</evidence>
<dbReference type="FunFam" id="3.30.565.10:FF:000006">
    <property type="entry name" value="Sensor histidine kinase WalK"/>
    <property type="match status" value="1"/>
</dbReference>
<keyword evidence="5" id="KW-0597">Phosphoprotein</keyword>
<keyword evidence="18" id="KW-1185">Reference proteome</keyword>
<organism evidence="17 18">
    <name type="scientific">Cohnella phaseoli</name>
    <dbReference type="NCBI Taxonomy" id="456490"/>
    <lineage>
        <taxon>Bacteria</taxon>
        <taxon>Bacillati</taxon>
        <taxon>Bacillota</taxon>
        <taxon>Bacilli</taxon>
        <taxon>Bacillales</taxon>
        <taxon>Paenibacillaceae</taxon>
        <taxon>Cohnella</taxon>
    </lineage>
</organism>
<keyword evidence="10" id="KW-0067">ATP-binding</keyword>
<dbReference type="InterPro" id="IPR003661">
    <property type="entry name" value="HisK_dim/P_dom"/>
</dbReference>
<feature type="domain" description="HAMP" evidence="16">
    <location>
        <begin position="76"/>
        <end position="128"/>
    </location>
</feature>
<dbReference type="InterPro" id="IPR036890">
    <property type="entry name" value="HATPase_C_sf"/>
</dbReference>
<keyword evidence="13 14" id="KW-0472">Membrane</keyword>
<dbReference type="InterPro" id="IPR005467">
    <property type="entry name" value="His_kinase_dom"/>
</dbReference>
<dbReference type="InterPro" id="IPR050398">
    <property type="entry name" value="HssS/ArlS-like"/>
</dbReference>
<dbReference type="PANTHER" id="PTHR45528:SF8">
    <property type="entry name" value="HISTIDINE KINASE"/>
    <property type="match status" value="1"/>
</dbReference>
<dbReference type="PRINTS" id="PR00344">
    <property type="entry name" value="BCTRLSENSOR"/>
</dbReference>
<comment type="caution">
    <text evidence="17">The sequence shown here is derived from an EMBL/GenBank/DDBJ whole genome shotgun (WGS) entry which is preliminary data.</text>
</comment>
<comment type="catalytic activity">
    <reaction evidence="1">
        <text>ATP + protein L-histidine = ADP + protein N-phospho-L-histidine.</text>
        <dbReference type="EC" id="2.7.13.3"/>
    </reaction>
</comment>
<dbReference type="EC" id="2.7.13.3" evidence="3"/>
<dbReference type="GO" id="GO:0005886">
    <property type="term" value="C:plasma membrane"/>
    <property type="evidence" value="ECO:0007669"/>
    <property type="project" value="UniProtKB-SubCell"/>
</dbReference>
<dbReference type="Pfam" id="PF00672">
    <property type="entry name" value="HAMP"/>
    <property type="match status" value="1"/>
</dbReference>
<dbReference type="CDD" id="cd00075">
    <property type="entry name" value="HATPase"/>
    <property type="match status" value="1"/>
</dbReference>
<dbReference type="InterPro" id="IPR003594">
    <property type="entry name" value="HATPase_dom"/>
</dbReference>
<feature type="transmembrane region" description="Helical" evidence="14">
    <location>
        <begin position="54"/>
        <end position="74"/>
    </location>
</feature>
<dbReference type="Gene3D" id="1.10.287.130">
    <property type="match status" value="1"/>
</dbReference>
<evidence type="ECO:0000259" key="15">
    <source>
        <dbReference type="PROSITE" id="PS50109"/>
    </source>
</evidence>
<keyword evidence="4" id="KW-1003">Cell membrane</keyword>
<evidence type="ECO:0000313" key="18">
    <source>
        <dbReference type="Proteomes" id="UP000256977"/>
    </source>
</evidence>
<evidence type="ECO:0000256" key="11">
    <source>
        <dbReference type="ARBA" id="ARBA00022989"/>
    </source>
</evidence>
<evidence type="ECO:0000256" key="3">
    <source>
        <dbReference type="ARBA" id="ARBA00012438"/>
    </source>
</evidence>
<name>A0A3D9JNB5_9BACL</name>
<evidence type="ECO:0000256" key="12">
    <source>
        <dbReference type="ARBA" id="ARBA00023012"/>
    </source>
</evidence>
<evidence type="ECO:0000259" key="16">
    <source>
        <dbReference type="PROSITE" id="PS50885"/>
    </source>
</evidence>
<dbReference type="InterPro" id="IPR004358">
    <property type="entry name" value="Sig_transdc_His_kin-like_C"/>
</dbReference>
<proteinExistence type="predicted"/>
<reference evidence="17 18" key="1">
    <citation type="submission" date="2018-07" db="EMBL/GenBank/DDBJ databases">
        <title>Genomic Encyclopedia of Type Strains, Phase III (KMG-III): the genomes of soil and plant-associated and newly described type strains.</title>
        <authorList>
            <person name="Whitman W."/>
        </authorList>
    </citation>
    <scope>NUCLEOTIDE SEQUENCE [LARGE SCALE GENOMIC DNA]</scope>
    <source>
        <strain evidence="17 18">CECT 7287</strain>
    </source>
</reference>
<dbReference type="PROSITE" id="PS50109">
    <property type="entry name" value="HIS_KIN"/>
    <property type="match status" value="1"/>
</dbReference>
<dbReference type="SMART" id="SM00304">
    <property type="entry name" value="HAMP"/>
    <property type="match status" value="1"/>
</dbReference>
<keyword evidence="12" id="KW-0902">Two-component regulatory system</keyword>
<dbReference type="PROSITE" id="PS50885">
    <property type="entry name" value="HAMP"/>
    <property type="match status" value="1"/>
</dbReference>
<dbReference type="CDD" id="cd00082">
    <property type="entry name" value="HisKA"/>
    <property type="match status" value="1"/>
</dbReference>
<comment type="subcellular location">
    <subcellularLocation>
        <location evidence="2">Cell membrane</location>
        <topology evidence="2">Multi-pass membrane protein</topology>
    </subcellularLocation>
</comment>
<evidence type="ECO:0000256" key="2">
    <source>
        <dbReference type="ARBA" id="ARBA00004651"/>
    </source>
</evidence>
<dbReference type="SMART" id="SM00388">
    <property type="entry name" value="HisKA"/>
    <property type="match status" value="1"/>
</dbReference>
<keyword evidence="9 17" id="KW-0418">Kinase</keyword>
<dbReference type="InterPro" id="IPR036097">
    <property type="entry name" value="HisK_dim/P_sf"/>
</dbReference>
<dbReference type="SUPFAM" id="SSF47384">
    <property type="entry name" value="Homodimeric domain of signal transducing histidine kinase"/>
    <property type="match status" value="1"/>
</dbReference>
<keyword evidence="7 14" id="KW-0812">Transmembrane</keyword>
<keyword evidence="6" id="KW-0808">Transferase</keyword>
<evidence type="ECO:0000256" key="6">
    <source>
        <dbReference type="ARBA" id="ARBA00022679"/>
    </source>
</evidence>
<dbReference type="Gene3D" id="6.10.340.10">
    <property type="match status" value="1"/>
</dbReference>
<dbReference type="Pfam" id="PF00512">
    <property type="entry name" value="HisKA"/>
    <property type="match status" value="1"/>
</dbReference>
<evidence type="ECO:0000313" key="17">
    <source>
        <dbReference type="EMBL" id="RED75494.1"/>
    </source>
</evidence>
<dbReference type="SMART" id="SM00387">
    <property type="entry name" value="HATPase_c"/>
    <property type="match status" value="1"/>
</dbReference>
<gene>
    <name evidence="17" type="ORF">DFP98_115109</name>
</gene>
<evidence type="ECO:0000256" key="7">
    <source>
        <dbReference type="ARBA" id="ARBA00022692"/>
    </source>
</evidence>
<dbReference type="Pfam" id="PF02518">
    <property type="entry name" value="HATPase_c"/>
    <property type="match status" value="1"/>
</dbReference>
<dbReference type="GO" id="GO:0005524">
    <property type="term" value="F:ATP binding"/>
    <property type="evidence" value="ECO:0007669"/>
    <property type="project" value="UniProtKB-KW"/>
</dbReference>
<keyword evidence="11 14" id="KW-1133">Transmembrane helix</keyword>
<keyword evidence="8" id="KW-0547">Nucleotide-binding</keyword>
<feature type="transmembrane region" description="Helical" evidence="14">
    <location>
        <begin position="30"/>
        <end position="48"/>
    </location>
</feature>
<evidence type="ECO:0000256" key="5">
    <source>
        <dbReference type="ARBA" id="ARBA00022553"/>
    </source>
</evidence>
<evidence type="ECO:0000256" key="9">
    <source>
        <dbReference type="ARBA" id="ARBA00022777"/>
    </source>
</evidence>
<dbReference type="SUPFAM" id="SSF55874">
    <property type="entry name" value="ATPase domain of HSP90 chaperone/DNA topoisomerase II/histidine kinase"/>
    <property type="match status" value="1"/>
</dbReference>
<dbReference type="AlphaFoldDB" id="A0A3D9JNB5"/>
<evidence type="ECO:0000256" key="4">
    <source>
        <dbReference type="ARBA" id="ARBA00022475"/>
    </source>
</evidence>
<feature type="domain" description="Histidine kinase" evidence="15">
    <location>
        <begin position="143"/>
        <end position="362"/>
    </location>
</feature>